<dbReference type="PRINTS" id="PR00096">
    <property type="entry name" value="GATASE"/>
</dbReference>
<organism evidence="3 4">
    <name type="scientific">Halobacillus seohaensis</name>
    <dbReference type="NCBI Taxonomy" id="447421"/>
    <lineage>
        <taxon>Bacteria</taxon>
        <taxon>Bacillati</taxon>
        <taxon>Bacillota</taxon>
        <taxon>Bacilli</taxon>
        <taxon>Bacillales</taxon>
        <taxon>Bacillaceae</taxon>
        <taxon>Halobacillus</taxon>
    </lineage>
</organism>
<feature type="domain" description="Glutamine amidotransferase" evidence="2">
    <location>
        <begin position="3"/>
        <end position="185"/>
    </location>
</feature>
<dbReference type="PANTHER" id="PTHR43418:SF4">
    <property type="entry name" value="MULTIFUNCTIONAL TRYPTOPHAN BIOSYNTHESIS PROTEIN"/>
    <property type="match status" value="1"/>
</dbReference>
<keyword evidence="1" id="KW-0315">Glutamine amidotransferase</keyword>
<evidence type="ECO:0000313" key="4">
    <source>
        <dbReference type="Proteomes" id="UP001596410"/>
    </source>
</evidence>
<dbReference type="NCBIfam" id="TIGR00566">
    <property type="entry name" value="trpG_papA"/>
    <property type="match status" value="1"/>
</dbReference>
<evidence type="ECO:0000256" key="1">
    <source>
        <dbReference type="ARBA" id="ARBA00022962"/>
    </source>
</evidence>
<dbReference type="SUPFAM" id="SSF52317">
    <property type="entry name" value="Class I glutamine amidotransferase-like"/>
    <property type="match status" value="1"/>
</dbReference>
<dbReference type="EMBL" id="JBHSZV010000010">
    <property type="protein sequence ID" value="MFC7060880.1"/>
    <property type="molecule type" value="Genomic_DNA"/>
</dbReference>
<evidence type="ECO:0000313" key="3">
    <source>
        <dbReference type="EMBL" id="MFC7060880.1"/>
    </source>
</evidence>
<dbReference type="Gene3D" id="3.40.50.880">
    <property type="match status" value="1"/>
</dbReference>
<protein>
    <submittedName>
        <fullName evidence="3">Anthranilate synthase component II</fullName>
    </submittedName>
</protein>
<dbReference type="InterPro" id="IPR017926">
    <property type="entry name" value="GATASE"/>
</dbReference>
<dbReference type="Proteomes" id="UP001596410">
    <property type="component" value="Unassembled WGS sequence"/>
</dbReference>
<gene>
    <name evidence="3" type="ORF">ACFQIC_03220</name>
</gene>
<dbReference type="CDD" id="cd01743">
    <property type="entry name" value="GATase1_Anthranilate_Synthase"/>
    <property type="match status" value="1"/>
</dbReference>
<keyword evidence="4" id="KW-1185">Reference proteome</keyword>
<dbReference type="PANTHER" id="PTHR43418">
    <property type="entry name" value="MULTIFUNCTIONAL TRYPTOPHAN BIOSYNTHESIS PROTEIN-RELATED"/>
    <property type="match status" value="1"/>
</dbReference>
<reference evidence="4" key="1">
    <citation type="journal article" date="2019" name="Int. J. Syst. Evol. Microbiol.">
        <title>The Global Catalogue of Microorganisms (GCM) 10K type strain sequencing project: providing services to taxonomists for standard genome sequencing and annotation.</title>
        <authorList>
            <consortium name="The Broad Institute Genomics Platform"/>
            <consortium name="The Broad Institute Genome Sequencing Center for Infectious Disease"/>
            <person name="Wu L."/>
            <person name="Ma J."/>
        </authorList>
    </citation>
    <scope>NUCLEOTIDE SEQUENCE [LARGE SCALE GENOMIC DNA]</scope>
    <source>
        <strain evidence="4">CGMCC 4.1621</strain>
    </source>
</reference>
<proteinExistence type="predicted"/>
<dbReference type="InterPro" id="IPR050472">
    <property type="entry name" value="Anth_synth/Amidotransfase"/>
</dbReference>
<dbReference type="InterPro" id="IPR006221">
    <property type="entry name" value="TrpG/PapA_dom"/>
</dbReference>
<dbReference type="RefSeq" id="WP_204708765.1">
    <property type="nucleotide sequence ID" value="NZ_JBHSZV010000010.1"/>
</dbReference>
<dbReference type="PRINTS" id="PR00099">
    <property type="entry name" value="CPSGATASE"/>
</dbReference>
<dbReference type="PRINTS" id="PR00097">
    <property type="entry name" value="ANTSNTHASEII"/>
</dbReference>
<name>A0ABW2EF01_9BACI</name>
<comment type="caution">
    <text evidence="3">The sequence shown here is derived from an EMBL/GenBank/DDBJ whole genome shotgun (WGS) entry which is preliminary data.</text>
</comment>
<dbReference type="Pfam" id="PF00117">
    <property type="entry name" value="GATase"/>
    <property type="match status" value="1"/>
</dbReference>
<dbReference type="PROSITE" id="PS51273">
    <property type="entry name" value="GATASE_TYPE_1"/>
    <property type="match status" value="1"/>
</dbReference>
<accession>A0ABW2EF01</accession>
<sequence length="201" mass="22891">MIVIIDNYDSFTYNLVQYFKQMDEEVVVFRNDEVTLAEIMVKSPDLIVLSPGPGKPEESGICKKVLQHFYTSIPILGVCLGHQLIVEYFGGSVQEGKQPMHGKVTMITHDGRCIFRGVPNPVQVTRYHSFQTPFEDIPICLEISAMSEDSVVMGVRHHSYPVEGIQFHPESILTECGFQMTENAYRRALCFMEKKRGRVRT</sequence>
<dbReference type="InterPro" id="IPR029062">
    <property type="entry name" value="Class_I_gatase-like"/>
</dbReference>
<evidence type="ECO:0000259" key="2">
    <source>
        <dbReference type="Pfam" id="PF00117"/>
    </source>
</evidence>